<keyword evidence="6" id="KW-0808">Transferase</keyword>
<evidence type="ECO:0000313" key="15">
    <source>
        <dbReference type="EMBL" id="PGH26367.1"/>
    </source>
</evidence>
<comment type="caution">
    <text evidence="15">The sequence shown here is derived from an EMBL/GenBank/DDBJ whole genome shotgun (WGS) entry which is preliminary data.</text>
</comment>
<dbReference type="FunFam" id="1.10.510.10:FF:000394">
    <property type="entry name" value="Serine/threonine-protein kinase HSL1"/>
    <property type="match status" value="1"/>
</dbReference>
<dbReference type="AlphaFoldDB" id="A0A2B7Z0L8"/>
<evidence type="ECO:0000256" key="5">
    <source>
        <dbReference type="ARBA" id="ARBA00022553"/>
    </source>
</evidence>
<comment type="similarity">
    <text evidence="2">Belongs to the protein kinase superfamily. CAMK Ser/Thr protein kinase family. NIM1 subfamily.</text>
</comment>
<evidence type="ECO:0000256" key="9">
    <source>
        <dbReference type="ARBA" id="ARBA00022840"/>
    </source>
</evidence>
<dbReference type="SMART" id="SM00220">
    <property type="entry name" value="S_TKc"/>
    <property type="match status" value="1"/>
</dbReference>
<dbReference type="GO" id="GO:0005940">
    <property type="term" value="C:septin ring"/>
    <property type="evidence" value="ECO:0007669"/>
    <property type="project" value="UniProtKB-ARBA"/>
</dbReference>
<dbReference type="PROSITE" id="PS00108">
    <property type="entry name" value="PROTEIN_KINASE_ST"/>
    <property type="match status" value="1"/>
</dbReference>
<feature type="region of interest" description="Disordered" evidence="13">
    <location>
        <begin position="1102"/>
        <end position="1122"/>
    </location>
</feature>
<feature type="compositionally biased region" description="Basic residues" evidence="13">
    <location>
        <begin position="1"/>
        <end position="12"/>
    </location>
</feature>
<feature type="compositionally biased region" description="Polar residues" evidence="13">
    <location>
        <begin position="57"/>
        <end position="98"/>
    </location>
</feature>
<dbReference type="GO" id="GO:0005524">
    <property type="term" value="F:ATP binding"/>
    <property type="evidence" value="ECO:0007669"/>
    <property type="project" value="UniProtKB-UniRule"/>
</dbReference>
<dbReference type="Gene3D" id="3.30.310.220">
    <property type="entry name" value="Fungal kinase associated-1 domain"/>
    <property type="match status" value="1"/>
</dbReference>
<feature type="compositionally biased region" description="Low complexity" evidence="13">
    <location>
        <begin position="567"/>
        <end position="582"/>
    </location>
</feature>
<comment type="subcellular location">
    <subcellularLocation>
        <location evidence="1">Bud neck</location>
    </subcellularLocation>
</comment>
<feature type="compositionally biased region" description="Polar residues" evidence="13">
    <location>
        <begin position="22"/>
        <end position="37"/>
    </location>
</feature>
<dbReference type="GO" id="GO:0004674">
    <property type="term" value="F:protein serine/threonine kinase activity"/>
    <property type="evidence" value="ECO:0007669"/>
    <property type="project" value="UniProtKB-KW"/>
</dbReference>
<feature type="compositionally biased region" description="Low complexity" evidence="13">
    <location>
        <begin position="45"/>
        <end position="56"/>
    </location>
</feature>
<feature type="region of interest" description="Disordered" evidence="13">
    <location>
        <begin position="562"/>
        <end position="586"/>
    </location>
</feature>
<evidence type="ECO:0000256" key="7">
    <source>
        <dbReference type="ARBA" id="ARBA00022741"/>
    </source>
</evidence>
<keyword evidence="7 12" id="KW-0547">Nucleotide-binding</keyword>
<dbReference type="SUPFAM" id="SSF56112">
    <property type="entry name" value="Protein kinase-like (PK-like)"/>
    <property type="match status" value="1"/>
</dbReference>
<keyword evidence="16" id="KW-1185">Reference proteome</keyword>
<name>A0A2B7Z0L8_POLH7</name>
<evidence type="ECO:0000256" key="13">
    <source>
        <dbReference type="SAM" id="MobiDB-lite"/>
    </source>
</evidence>
<dbReference type="Pfam" id="PF16797">
    <property type="entry name" value="Fungal_KA1"/>
    <property type="match status" value="1"/>
</dbReference>
<feature type="compositionally biased region" description="Pro residues" evidence="13">
    <location>
        <begin position="1023"/>
        <end position="1037"/>
    </location>
</feature>
<evidence type="ECO:0000256" key="11">
    <source>
        <dbReference type="ARBA" id="ARBA00048679"/>
    </source>
</evidence>
<dbReference type="InterPro" id="IPR031850">
    <property type="entry name" value="Fungal_KA1_dom"/>
</dbReference>
<dbReference type="Proteomes" id="UP000224634">
    <property type="component" value="Unassembled WGS sequence"/>
</dbReference>
<evidence type="ECO:0000256" key="10">
    <source>
        <dbReference type="ARBA" id="ARBA00047899"/>
    </source>
</evidence>
<dbReference type="PROSITE" id="PS50011">
    <property type="entry name" value="PROTEIN_KINASE_DOM"/>
    <property type="match status" value="1"/>
</dbReference>
<sequence length="1268" mass="140680">MGPRPNTRRPPSRRQPFRDVSNRVNIPQSSVQQTPDDSSPVVRKSSMPVNSSSNPNTDCTSSSPVTTPVENKRISSVSESQPNSKRNSAISTTSTASGKSRRKTHIGPWQLGRTLGKGSTGRVRLAKHAVTGQVAAIKIVSKKSAAMTQSQSIAVMGQNLDIGNGATGTRVMPYGIEREVVIMKLIEHPNIINLYDVWENRGELYLVLEYVEGGELFDYVSEKGALPEIEAVRLFRQIIAGLAYCHQFNICHRDLKPENILLDKECNIKLADFGMAALQPAGHWLNTSCGSPHYASPEVVHGLRYQGNKADIWSCGVILFALLAGYLPFDGGDLCNTLRLVKKGEYVMPPWLSDEAMDLIQRILQKQPSHRITMAEIWYHPLLKKYEEYHIAMSPHSTSIDPPRPFPAEGSGQFVLRRQDIDMDIVRSLQTLWHGIKSEELVTKLLGKGMNHEKLFYRALIKFREEQLENYEGPLEYSTSDYHHIPKAAVRSRHSRFPSSRAQSQNWRRSQFSIAATDKSYSREVPYNEIRSVGTVSSYDPYRSSRNPICNPDVEYANITIHRPSSDRSSSNDGDNSYSYPDGGARAFSKRDKANCPFLVPASAAGTPGRSNAGRNSMRSFQTRSSLASHRRRNASGAVAHSASYKRNVSFRHVRNRSVGNIGSRPSGSRSQYSLSRDATSSLRPGYERDRPFPSDRFSSPGLPTPPPIVRTRKAPTQADKLDVDKHRASCQIWKDEARKVSMELGKICEEAFNQSSISSITPTVETCSAKRSESPSTSITTPVDIGGPVDRRNPSGLSKLQPEPADSFATKELTETRRRLLEHSIRATADGLPDYLSEVITHLDRLIAREAMSNTDTAQHILTDPPAVKPSGSVYLPSISEESVPTPSNKVESDPLQLGRVGSNSGKAESLQKKQTIRVVPHDSSPVRDFIKPLTIRKRSTVPPTLQSSTGPTLPGFDSSPSLTSEGWRTPPGNRISSGVRFYADLEPIEEDPKLAKSDSQRTGESKKWSWFKQKSRHEEAPPPPPSKDAPLPPPNLSTGPSVANSVSSSGFSARWANQPEKTLEKKRSFLKFFGRKKTSKPTHELEGASANDHNDAASSIISVPASEKSVKTPNHVDATRKEKPYRHSNSNWLARFFHIRPASNIIAFNVSKARARKEVIKVLRGWKKYGMESIRVDKEINTVYGRVGEVNFLRLPAVDFSGQFFTVLEHGRPSNLSLLRLRQEKGAASSLQKVVDTLRGVLKQRGLMVEKSSQARKMAKLLDGTP</sequence>
<dbReference type="InterPro" id="IPR008271">
    <property type="entry name" value="Ser/Thr_kinase_AS"/>
</dbReference>
<proteinExistence type="inferred from homology"/>
<feature type="domain" description="Protein kinase" evidence="14">
    <location>
        <begin position="109"/>
        <end position="383"/>
    </location>
</feature>
<comment type="catalytic activity">
    <reaction evidence="11">
        <text>L-seryl-[protein] + ATP = O-phospho-L-seryl-[protein] + ADP + H(+)</text>
        <dbReference type="Rhea" id="RHEA:17989"/>
        <dbReference type="Rhea" id="RHEA-COMP:9863"/>
        <dbReference type="Rhea" id="RHEA-COMP:11604"/>
        <dbReference type="ChEBI" id="CHEBI:15378"/>
        <dbReference type="ChEBI" id="CHEBI:29999"/>
        <dbReference type="ChEBI" id="CHEBI:30616"/>
        <dbReference type="ChEBI" id="CHEBI:83421"/>
        <dbReference type="ChEBI" id="CHEBI:456216"/>
        <dbReference type="EC" id="2.7.11.1"/>
    </reaction>
</comment>
<keyword evidence="4" id="KW-0723">Serine/threonine-protein kinase</keyword>
<dbReference type="EMBL" id="PDNA01000017">
    <property type="protein sequence ID" value="PGH26367.1"/>
    <property type="molecule type" value="Genomic_DNA"/>
</dbReference>
<organism evidence="15 16">
    <name type="scientific">Polytolypa hystricis (strain UAMH7299)</name>
    <dbReference type="NCBI Taxonomy" id="1447883"/>
    <lineage>
        <taxon>Eukaryota</taxon>
        <taxon>Fungi</taxon>
        <taxon>Dikarya</taxon>
        <taxon>Ascomycota</taxon>
        <taxon>Pezizomycotina</taxon>
        <taxon>Eurotiomycetes</taxon>
        <taxon>Eurotiomycetidae</taxon>
        <taxon>Onygenales</taxon>
        <taxon>Onygenales incertae sedis</taxon>
        <taxon>Polytolypa</taxon>
    </lineage>
</organism>
<comment type="catalytic activity">
    <reaction evidence="10">
        <text>L-threonyl-[protein] + ATP = O-phospho-L-threonyl-[protein] + ADP + H(+)</text>
        <dbReference type="Rhea" id="RHEA:46608"/>
        <dbReference type="Rhea" id="RHEA-COMP:11060"/>
        <dbReference type="Rhea" id="RHEA-COMP:11605"/>
        <dbReference type="ChEBI" id="CHEBI:15378"/>
        <dbReference type="ChEBI" id="CHEBI:30013"/>
        <dbReference type="ChEBI" id="CHEBI:30616"/>
        <dbReference type="ChEBI" id="CHEBI:61977"/>
        <dbReference type="ChEBI" id="CHEBI:456216"/>
        <dbReference type="EC" id="2.7.11.1"/>
    </reaction>
</comment>
<accession>A0A2B7Z0L8</accession>
<dbReference type="PANTHER" id="PTHR24346:SF110">
    <property type="entry name" value="NON-SPECIFIC SERINE_THREONINE PROTEIN KINASE"/>
    <property type="match status" value="1"/>
</dbReference>
<feature type="region of interest" description="Disordered" evidence="13">
    <location>
        <begin position="1"/>
        <end position="120"/>
    </location>
</feature>
<feature type="binding site" evidence="12">
    <location>
        <position position="138"/>
    </location>
    <ligand>
        <name>ATP</name>
        <dbReference type="ChEBI" id="CHEBI:30616"/>
    </ligand>
</feature>
<dbReference type="EC" id="2.7.11.1" evidence="3"/>
<feature type="compositionally biased region" description="Basic and acidic residues" evidence="13">
    <location>
        <begin position="993"/>
        <end position="1009"/>
    </location>
</feature>
<feature type="region of interest" description="Disordered" evidence="13">
    <location>
        <begin position="993"/>
        <end position="1061"/>
    </location>
</feature>
<dbReference type="InterPro" id="IPR043024">
    <property type="entry name" value="KA1_sf_fungal"/>
</dbReference>
<dbReference type="InterPro" id="IPR017441">
    <property type="entry name" value="Protein_kinase_ATP_BS"/>
</dbReference>
<evidence type="ECO:0000256" key="12">
    <source>
        <dbReference type="PROSITE-ProRule" id="PRU10141"/>
    </source>
</evidence>
<keyword evidence="8 15" id="KW-0418">Kinase</keyword>
<dbReference type="STRING" id="1447883.A0A2B7Z0L8"/>
<evidence type="ECO:0000313" key="16">
    <source>
        <dbReference type="Proteomes" id="UP000224634"/>
    </source>
</evidence>
<dbReference type="PANTHER" id="PTHR24346">
    <property type="entry name" value="MAP/MICROTUBULE AFFINITY-REGULATING KINASE"/>
    <property type="match status" value="1"/>
</dbReference>
<feature type="compositionally biased region" description="Low complexity" evidence="13">
    <location>
        <begin position="1039"/>
        <end position="1055"/>
    </location>
</feature>
<feature type="region of interest" description="Disordered" evidence="13">
    <location>
        <begin position="656"/>
        <end position="722"/>
    </location>
</feature>
<feature type="compositionally biased region" description="Polar residues" evidence="13">
    <location>
        <begin position="609"/>
        <end position="628"/>
    </location>
</feature>
<dbReference type="GO" id="GO:0005935">
    <property type="term" value="C:cellular bud neck"/>
    <property type="evidence" value="ECO:0007669"/>
    <property type="project" value="UniProtKB-SubCell"/>
</dbReference>
<dbReference type="PROSITE" id="PS00107">
    <property type="entry name" value="PROTEIN_KINASE_ATP"/>
    <property type="match status" value="1"/>
</dbReference>
<dbReference type="CDD" id="cd14081">
    <property type="entry name" value="STKc_BRSK1_2"/>
    <property type="match status" value="1"/>
</dbReference>
<dbReference type="Pfam" id="PF00069">
    <property type="entry name" value="Pkinase"/>
    <property type="match status" value="1"/>
</dbReference>
<evidence type="ECO:0000256" key="2">
    <source>
        <dbReference type="ARBA" id="ARBA00010791"/>
    </source>
</evidence>
<evidence type="ECO:0000256" key="4">
    <source>
        <dbReference type="ARBA" id="ARBA00022527"/>
    </source>
</evidence>
<feature type="compositionally biased region" description="Polar residues" evidence="13">
    <location>
        <begin position="658"/>
        <end position="683"/>
    </location>
</feature>
<evidence type="ECO:0000256" key="1">
    <source>
        <dbReference type="ARBA" id="ARBA00004266"/>
    </source>
</evidence>
<reference evidence="15 16" key="1">
    <citation type="submission" date="2017-10" db="EMBL/GenBank/DDBJ databases">
        <title>Comparative genomics in systemic dimorphic fungi from Ajellomycetaceae.</title>
        <authorList>
            <person name="Munoz J.F."/>
            <person name="Mcewen J.G."/>
            <person name="Clay O.K."/>
            <person name="Cuomo C.A."/>
        </authorList>
    </citation>
    <scope>NUCLEOTIDE SEQUENCE [LARGE SCALE GENOMIC DNA]</scope>
    <source>
        <strain evidence="15 16">UAMH7299</strain>
    </source>
</reference>
<evidence type="ECO:0000256" key="6">
    <source>
        <dbReference type="ARBA" id="ARBA00022679"/>
    </source>
</evidence>
<dbReference type="GO" id="GO:0035556">
    <property type="term" value="P:intracellular signal transduction"/>
    <property type="evidence" value="ECO:0007669"/>
    <property type="project" value="TreeGrafter"/>
</dbReference>
<protein>
    <recommendedName>
        <fullName evidence="3">non-specific serine/threonine protein kinase</fullName>
        <ecNumber evidence="3">2.7.11.1</ecNumber>
    </recommendedName>
</protein>
<dbReference type="Gene3D" id="1.10.510.10">
    <property type="entry name" value="Transferase(Phosphotransferase) domain 1"/>
    <property type="match status" value="1"/>
</dbReference>
<dbReference type="OrthoDB" id="504170at2759"/>
<feature type="compositionally biased region" description="Polar residues" evidence="13">
    <location>
        <begin position="943"/>
        <end position="953"/>
    </location>
</feature>
<dbReference type="InterPro" id="IPR000719">
    <property type="entry name" value="Prot_kinase_dom"/>
</dbReference>
<dbReference type="InterPro" id="IPR011009">
    <property type="entry name" value="Kinase-like_dom_sf"/>
</dbReference>
<gene>
    <name evidence="15" type="ORF">AJ80_01864</name>
</gene>
<evidence type="ECO:0000259" key="14">
    <source>
        <dbReference type="PROSITE" id="PS50011"/>
    </source>
</evidence>
<keyword evidence="5" id="KW-0597">Phosphoprotein</keyword>
<evidence type="ECO:0000256" key="3">
    <source>
        <dbReference type="ARBA" id="ARBA00012513"/>
    </source>
</evidence>
<feature type="region of interest" description="Disordered" evidence="13">
    <location>
        <begin position="600"/>
        <end position="643"/>
    </location>
</feature>
<keyword evidence="9 12" id="KW-0067">ATP-binding</keyword>
<evidence type="ECO:0000256" key="8">
    <source>
        <dbReference type="ARBA" id="ARBA00022777"/>
    </source>
</evidence>
<feature type="compositionally biased region" description="Polar residues" evidence="13">
    <location>
        <begin position="881"/>
        <end position="891"/>
    </location>
</feature>
<feature type="region of interest" description="Disordered" evidence="13">
    <location>
        <begin position="768"/>
        <end position="805"/>
    </location>
</feature>
<feature type="region of interest" description="Disordered" evidence="13">
    <location>
        <begin position="879"/>
        <end position="978"/>
    </location>
</feature>